<organism evidence="2 3">
    <name type="scientific">Listeria monocytogenes</name>
    <dbReference type="NCBI Taxonomy" id="1639"/>
    <lineage>
        <taxon>Bacteria</taxon>
        <taxon>Bacillati</taxon>
        <taxon>Bacillota</taxon>
        <taxon>Bacilli</taxon>
        <taxon>Bacillales</taxon>
        <taxon>Listeriaceae</taxon>
        <taxon>Listeria</taxon>
    </lineage>
</organism>
<protein>
    <submittedName>
        <fullName evidence="2">Recombinase RecT</fullName>
    </submittedName>
</protein>
<evidence type="ECO:0000256" key="1">
    <source>
        <dbReference type="SAM" id="MobiDB-lite"/>
    </source>
</evidence>
<feature type="non-terminal residue" evidence="2">
    <location>
        <position position="1"/>
    </location>
</feature>
<proteinExistence type="predicted"/>
<dbReference type="EMBL" id="AAAIKW010000030">
    <property type="protein sequence ID" value="EAC4553831.1"/>
    <property type="molecule type" value="Genomic_DNA"/>
</dbReference>
<comment type="caution">
    <text evidence="2">The sequence shown here is derived from an EMBL/GenBank/DDBJ whole genome shotgun (WGS) entry which is preliminary data.</text>
</comment>
<sequence>KWGILSIDMQTAVTEDEAEPRERKDVTEDESIPDIIDAPITPSDTLEAGSVVQGSMI</sequence>
<dbReference type="Proteomes" id="UP000339309">
    <property type="component" value="Unassembled WGS sequence"/>
</dbReference>
<gene>
    <name evidence="2" type="ORF">ABZ57_15240</name>
</gene>
<dbReference type="AlphaFoldDB" id="A0A823C5A9"/>
<reference evidence="2 3" key="1">
    <citation type="submission" date="2018-06" db="EMBL/GenBank/DDBJ databases">
        <authorList>
            <consortium name="PulseNet: The National Subtyping Network for Foodborne Disease Surveillance"/>
            <person name="Tarr C.L."/>
            <person name="Trees E."/>
            <person name="Katz L.S."/>
            <person name="Carleton-Romer H.A."/>
            <person name="Stroika S."/>
            <person name="Kucerova Z."/>
            <person name="Roache K.F."/>
            <person name="Sabol A.L."/>
            <person name="Besser J."/>
            <person name="Gerner-Smidt P."/>
        </authorList>
    </citation>
    <scope>NUCLEOTIDE SEQUENCE [LARGE SCALE GENOMIC DNA]</scope>
    <source>
        <strain evidence="2 3">2015L-6227</strain>
    </source>
</reference>
<name>A0A823C5A9_LISMN</name>
<evidence type="ECO:0000313" key="3">
    <source>
        <dbReference type="Proteomes" id="UP000339309"/>
    </source>
</evidence>
<feature type="region of interest" description="Disordered" evidence="1">
    <location>
        <begin position="1"/>
        <end position="57"/>
    </location>
</feature>
<evidence type="ECO:0000313" key="2">
    <source>
        <dbReference type="EMBL" id="EAC4553831.1"/>
    </source>
</evidence>
<accession>A0A823C5A9</accession>